<comment type="similarity">
    <text evidence="8">Belongs to the TRAP transporter small permease family.</text>
</comment>
<evidence type="ECO:0000256" key="1">
    <source>
        <dbReference type="ARBA" id="ARBA00004429"/>
    </source>
</evidence>
<evidence type="ECO:0000256" key="3">
    <source>
        <dbReference type="ARBA" id="ARBA00022475"/>
    </source>
</evidence>
<keyword evidence="12" id="KW-1185">Reference proteome</keyword>
<keyword evidence="7 9" id="KW-0472">Membrane</keyword>
<evidence type="ECO:0000259" key="10">
    <source>
        <dbReference type="Pfam" id="PF04290"/>
    </source>
</evidence>
<keyword evidence="4" id="KW-0997">Cell inner membrane</keyword>
<feature type="domain" description="Tripartite ATP-independent periplasmic transporters DctQ component" evidence="10">
    <location>
        <begin position="22"/>
        <end position="150"/>
    </location>
</feature>
<evidence type="ECO:0000256" key="9">
    <source>
        <dbReference type="SAM" id="Phobius"/>
    </source>
</evidence>
<accession>A0ABT9VPE0</accession>
<dbReference type="Pfam" id="PF04290">
    <property type="entry name" value="DctQ"/>
    <property type="match status" value="1"/>
</dbReference>
<evidence type="ECO:0000256" key="8">
    <source>
        <dbReference type="ARBA" id="ARBA00038436"/>
    </source>
</evidence>
<feature type="transmembrane region" description="Helical" evidence="9">
    <location>
        <begin position="12"/>
        <end position="32"/>
    </location>
</feature>
<evidence type="ECO:0000256" key="4">
    <source>
        <dbReference type="ARBA" id="ARBA00022519"/>
    </source>
</evidence>
<dbReference type="PANTHER" id="PTHR35011:SF5">
    <property type="entry name" value="SIALIC ACID TRAP TRANSPORTER SMALL PERMEASE PROTEIN SIAQ"/>
    <property type="match status" value="1"/>
</dbReference>
<dbReference type="InterPro" id="IPR007387">
    <property type="entry name" value="TRAP_DctQ"/>
</dbReference>
<feature type="transmembrane region" description="Helical" evidence="9">
    <location>
        <begin position="125"/>
        <end position="149"/>
    </location>
</feature>
<name>A0ABT9VPE0_9BACI</name>
<evidence type="ECO:0000256" key="5">
    <source>
        <dbReference type="ARBA" id="ARBA00022692"/>
    </source>
</evidence>
<dbReference type="InterPro" id="IPR055348">
    <property type="entry name" value="DctQ"/>
</dbReference>
<feature type="transmembrane region" description="Helical" evidence="9">
    <location>
        <begin position="44"/>
        <end position="62"/>
    </location>
</feature>
<feature type="transmembrane region" description="Helical" evidence="9">
    <location>
        <begin position="83"/>
        <end position="105"/>
    </location>
</feature>
<reference evidence="11 12" key="1">
    <citation type="submission" date="2023-07" db="EMBL/GenBank/DDBJ databases">
        <title>Genomic Encyclopedia of Type Strains, Phase IV (KMG-IV): sequencing the most valuable type-strain genomes for metagenomic binning, comparative biology and taxonomic classification.</title>
        <authorList>
            <person name="Goeker M."/>
        </authorList>
    </citation>
    <scope>NUCLEOTIDE SEQUENCE [LARGE SCALE GENOMIC DNA]</scope>
    <source>
        <strain evidence="11 12">DSM 19092</strain>
    </source>
</reference>
<dbReference type="EMBL" id="JAUSTR010000007">
    <property type="protein sequence ID" value="MDQ0162846.1"/>
    <property type="molecule type" value="Genomic_DNA"/>
</dbReference>
<keyword evidence="6 9" id="KW-1133">Transmembrane helix</keyword>
<protein>
    <submittedName>
        <fullName evidence="11">TRAP-type C4-dicarboxylate transport system permease small subunit</fullName>
    </submittedName>
</protein>
<dbReference type="Proteomes" id="UP001225646">
    <property type="component" value="Unassembled WGS sequence"/>
</dbReference>
<dbReference type="PANTHER" id="PTHR35011">
    <property type="entry name" value="2,3-DIKETO-L-GULONATE TRAP TRANSPORTER SMALL PERMEASE PROTEIN YIAM"/>
    <property type="match status" value="1"/>
</dbReference>
<comment type="subcellular location">
    <subcellularLocation>
        <location evidence="1">Cell inner membrane</location>
        <topology evidence="1">Multi-pass membrane protein</topology>
    </subcellularLocation>
</comment>
<evidence type="ECO:0000313" key="12">
    <source>
        <dbReference type="Proteomes" id="UP001225646"/>
    </source>
</evidence>
<comment type="caution">
    <text evidence="11">The sequence shown here is derived from an EMBL/GenBank/DDBJ whole genome shotgun (WGS) entry which is preliminary data.</text>
</comment>
<organism evidence="11 12">
    <name type="scientific">Aeribacillus alveayuensis</name>
    <dbReference type="NCBI Taxonomy" id="279215"/>
    <lineage>
        <taxon>Bacteria</taxon>
        <taxon>Bacillati</taxon>
        <taxon>Bacillota</taxon>
        <taxon>Bacilli</taxon>
        <taxon>Bacillales</taxon>
        <taxon>Bacillaceae</taxon>
        <taxon>Aeribacillus</taxon>
    </lineage>
</organism>
<keyword evidence="2" id="KW-0813">Transport</keyword>
<dbReference type="RefSeq" id="WP_419152133.1">
    <property type="nucleotide sequence ID" value="NZ_JAUSTR010000007.1"/>
</dbReference>
<proteinExistence type="inferred from homology"/>
<evidence type="ECO:0000256" key="2">
    <source>
        <dbReference type="ARBA" id="ARBA00022448"/>
    </source>
</evidence>
<evidence type="ECO:0000313" key="11">
    <source>
        <dbReference type="EMBL" id="MDQ0162846.1"/>
    </source>
</evidence>
<gene>
    <name evidence="11" type="ORF">J2S06_001923</name>
</gene>
<keyword evidence="5 9" id="KW-0812">Transmembrane</keyword>
<evidence type="ECO:0000256" key="7">
    <source>
        <dbReference type="ARBA" id="ARBA00023136"/>
    </source>
</evidence>
<sequence length="158" mass="17717">MKGTKLIDRTLELATIITFIGIIVVVTIQILSRYLPYSAIWTEELTRFLFIYSVSFAAPLALKKKEYINIELVEKLLPEKAKVIYEALIYLTVAIFCAVIAYQGYQFTLVGVGQKSATMAIDMSIIHASIGIAVLFIAIYALLHIVELLKSLRKGDEK</sequence>
<evidence type="ECO:0000256" key="6">
    <source>
        <dbReference type="ARBA" id="ARBA00022989"/>
    </source>
</evidence>
<keyword evidence="3" id="KW-1003">Cell membrane</keyword>